<gene>
    <name evidence="1" type="ORF">BDN72DRAFT_876262</name>
</gene>
<proteinExistence type="predicted"/>
<protein>
    <submittedName>
        <fullName evidence="1">Uncharacterized protein</fullName>
    </submittedName>
</protein>
<organism evidence="1 2">
    <name type="scientific">Pluteus cervinus</name>
    <dbReference type="NCBI Taxonomy" id="181527"/>
    <lineage>
        <taxon>Eukaryota</taxon>
        <taxon>Fungi</taxon>
        <taxon>Dikarya</taxon>
        <taxon>Basidiomycota</taxon>
        <taxon>Agaricomycotina</taxon>
        <taxon>Agaricomycetes</taxon>
        <taxon>Agaricomycetidae</taxon>
        <taxon>Agaricales</taxon>
        <taxon>Pluteineae</taxon>
        <taxon>Pluteaceae</taxon>
        <taxon>Pluteus</taxon>
    </lineage>
</organism>
<dbReference type="EMBL" id="ML208281">
    <property type="protein sequence ID" value="TFK72870.1"/>
    <property type="molecule type" value="Genomic_DNA"/>
</dbReference>
<accession>A0ACD3B4Z4</accession>
<name>A0ACD3B4Z4_9AGAR</name>
<dbReference type="Proteomes" id="UP000308600">
    <property type="component" value="Unassembled WGS sequence"/>
</dbReference>
<reference evidence="1 2" key="1">
    <citation type="journal article" date="2019" name="Nat. Ecol. Evol.">
        <title>Megaphylogeny resolves global patterns of mushroom evolution.</title>
        <authorList>
            <person name="Varga T."/>
            <person name="Krizsan K."/>
            <person name="Foldi C."/>
            <person name="Dima B."/>
            <person name="Sanchez-Garcia M."/>
            <person name="Sanchez-Ramirez S."/>
            <person name="Szollosi G.J."/>
            <person name="Szarkandi J.G."/>
            <person name="Papp V."/>
            <person name="Albert L."/>
            <person name="Andreopoulos W."/>
            <person name="Angelini C."/>
            <person name="Antonin V."/>
            <person name="Barry K.W."/>
            <person name="Bougher N.L."/>
            <person name="Buchanan P."/>
            <person name="Buyck B."/>
            <person name="Bense V."/>
            <person name="Catcheside P."/>
            <person name="Chovatia M."/>
            <person name="Cooper J."/>
            <person name="Damon W."/>
            <person name="Desjardin D."/>
            <person name="Finy P."/>
            <person name="Geml J."/>
            <person name="Haridas S."/>
            <person name="Hughes K."/>
            <person name="Justo A."/>
            <person name="Karasinski D."/>
            <person name="Kautmanova I."/>
            <person name="Kiss B."/>
            <person name="Kocsube S."/>
            <person name="Kotiranta H."/>
            <person name="LaButti K.M."/>
            <person name="Lechner B.E."/>
            <person name="Liimatainen K."/>
            <person name="Lipzen A."/>
            <person name="Lukacs Z."/>
            <person name="Mihaltcheva S."/>
            <person name="Morgado L.N."/>
            <person name="Niskanen T."/>
            <person name="Noordeloos M.E."/>
            <person name="Ohm R.A."/>
            <person name="Ortiz-Santana B."/>
            <person name="Ovrebo C."/>
            <person name="Racz N."/>
            <person name="Riley R."/>
            <person name="Savchenko A."/>
            <person name="Shiryaev A."/>
            <person name="Soop K."/>
            <person name="Spirin V."/>
            <person name="Szebenyi C."/>
            <person name="Tomsovsky M."/>
            <person name="Tulloss R.E."/>
            <person name="Uehling J."/>
            <person name="Grigoriev I.V."/>
            <person name="Vagvolgyi C."/>
            <person name="Papp T."/>
            <person name="Martin F.M."/>
            <person name="Miettinen O."/>
            <person name="Hibbett D.S."/>
            <person name="Nagy L.G."/>
        </authorList>
    </citation>
    <scope>NUCLEOTIDE SEQUENCE [LARGE SCALE GENOMIC DNA]</scope>
    <source>
        <strain evidence="1 2">NL-1719</strain>
    </source>
</reference>
<evidence type="ECO:0000313" key="1">
    <source>
        <dbReference type="EMBL" id="TFK72870.1"/>
    </source>
</evidence>
<keyword evidence="2" id="KW-1185">Reference proteome</keyword>
<sequence length="466" mass="52899">MLQQFEAKKLLSLPTELLTEVMINLSWLSVLHARRTCRRLQDVSKSSVVWRHLVRQESRYLLRLEQPVESYSSDELEYILLRRKNAEVRYERAANGSGLELRQRTLPVSTLSYLDCVRLVPGGRWLLISTRHGSVKYYDLSTQDHIGRILIPRRYIKSKSWMSIDVDMNSPTLQFNLALINLDLKVHWDGRSNSQSQIEIWGISLVVDESGRGIGLSAGHEARSSFLQEPKGEINFNTTSLVGDYLSYGISEQSVWAEFLCLVKWKDICGPNYPKRIITYTNTSVLLNGYVCVVDGASISLVSLSGLTEFTSFSPSSPIPTLYTPIRTIRLPKGIDWVSNRTIYEDSQHFMAHIQRDIFEIVVSDSDARLGPRIDAISVRGLPHHSHIAHNFISLSDKFYLAWLLRGGMLLQRSPGLKSLPGHQALLPQLESLHFYCTLNVLDMASGQIITQQRSHIMISTFHGMG</sequence>
<evidence type="ECO:0000313" key="2">
    <source>
        <dbReference type="Proteomes" id="UP000308600"/>
    </source>
</evidence>